<evidence type="ECO:0000313" key="17">
    <source>
        <dbReference type="Proteomes" id="UP000644115"/>
    </source>
</evidence>
<protein>
    <recommendedName>
        <fullName evidence="12 13">Transcription-repair-coupling factor</fullName>
        <shortName evidence="13">TRCF</shortName>
        <ecNumber evidence="13">3.6.4.-</ecNumber>
    </recommendedName>
</protein>
<evidence type="ECO:0000313" key="16">
    <source>
        <dbReference type="EMBL" id="MBC6000189.1"/>
    </source>
</evidence>
<keyword evidence="9 13" id="KW-0234">DNA repair</keyword>
<dbReference type="EMBL" id="JACRWC010000109">
    <property type="protein sequence ID" value="MBC6000189.1"/>
    <property type="molecule type" value="Genomic_DNA"/>
</dbReference>
<dbReference type="SUPFAM" id="SSF52540">
    <property type="entry name" value="P-loop containing nucleoside triphosphate hydrolases"/>
    <property type="match status" value="4"/>
</dbReference>
<sequence>MTKQGMINIAGASEGRIAPIIANLRKDKKGQSLIVVSTLNRAKRLASDLSFFSGENIYILPPEEESLIQFEARSNDDLLKRMSVLRAVSRGEDCIVIAPVTGAIKKLPPKEIFAENVIEITRGEDIELDKIREKLTLQGYERVSMVEGRGEYSVRGGILDVFTPDSDNPYRIELFDTEVDSIRTFDLNTQRSEEHLKSVSIYPCSQIPREHQLFAEAEKNIRAAYEKQIRKLEKKEPGTELIHQLKQREGQLLEYAGNMINIQYLEKFLHYFYEETMYIWDYMHAPEVFIDDPARILETLEVWDKERGEDIETILSSGRGIGEDFKGLSGEKDYFLLYEKPGYIFTPFTGTIKNAPFLKELISVNCRQTPAFNGRMDLLKSELDSYVRRNFDVTIVCSSQEREKNLREFLIREKLDGRIAMKQGTLTAGMEFTDEKKVWIWEGDIFGGNRKSRRKRRKTRGEQIKSFADVQAGDYVVHESHGIGKFVGIEQLTVQGVRKDYLKVKYAGEDSLYIPVDQLGMLQKYIGGDGVAPRLNKLSGGEWKATKARARAAVDDMAQELIRVSAARMHEKGYAFSEDTVWQSEFEDSFPYTETEDQLRCIEEIKQDMERDVPMDRLLCGDVGFGKTEVAARALFKCVADGKQAAVLVPTTLLANQHYYTMKDRFEKFPFKVEMLSRFRTAAQQKAILEGVENGSIDLLIGTHRLLSSDVKFKDLGLLVIDEEQRFGVKHKEKIKQLKENVDVLTLSATPIPRTLHMSLSGIKDMSTIEEPPEDRYPVQTYVMEMDDFVIREAIEKELARGGQVYVLYNRVDSINRVASEIERLVPEASVAVGHGKMREHQLEDIIMDFSNGEYNVLVSTTIIESGMDIPNVNTMIVLDADHFGLAQLYQLRGRVGRSDRMAYAYLMYKKDKTLTEISEKRLRAIKEFTEFGSGFKIAMRDLELRGAGNLLGTEQSGHMLNIGYELYCKMLEEAVDKARGIEEIPEAEETAFNLPIPAILSERYIENEMLRLQMYKKIAMITSDEDESEIIDELLDRFGDIPKATMNLIKISKIRAMAGKLGISEISQQGYKIIFKLLENVKLTERIMAGLISTYGGRMMINGGREPYIRLTIGKDDPLQAIEKFLQIAVGERKPN</sequence>
<evidence type="ECO:0000259" key="14">
    <source>
        <dbReference type="PROSITE" id="PS51192"/>
    </source>
</evidence>
<dbReference type="InterPro" id="IPR001650">
    <property type="entry name" value="Helicase_C-like"/>
</dbReference>
<dbReference type="Pfam" id="PF03461">
    <property type="entry name" value="TRCF"/>
    <property type="match status" value="1"/>
</dbReference>
<keyword evidence="6" id="KW-0347">Helicase</keyword>
<dbReference type="HAMAP" id="MF_00969">
    <property type="entry name" value="TRCF"/>
    <property type="match status" value="1"/>
</dbReference>
<reference evidence="16" key="1">
    <citation type="submission" date="2020-08" db="EMBL/GenBank/DDBJ databases">
        <authorList>
            <person name="Liu C."/>
            <person name="Sun Q."/>
        </authorList>
    </citation>
    <scope>NUCLEOTIDE SEQUENCE</scope>
    <source>
        <strain evidence="16">BX16</strain>
    </source>
</reference>
<evidence type="ECO:0000256" key="2">
    <source>
        <dbReference type="ARBA" id="ARBA00022490"/>
    </source>
</evidence>
<comment type="similarity">
    <text evidence="10 13">In the N-terminal section; belongs to the UvrB family.</text>
</comment>
<dbReference type="GO" id="GO:0005737">
    <property type="term" value="C:cytoplasm"/>
    <property type="evidence" value="ECO:0007669"/>
    <property type="project" value="UniProtKB-SubCell"/>
</dbReference>
<organism evidence="16 17">
    <name type="scientific">Lentihominibacter faecis</name>
    <dbReference type="NCBI Taxonomy" id="2764712"/>
    <lineage>
        <taxon>Bacteria</taxon>
        <taxon>Bacillati</taxon>
        <taxon>Bacillota</taxon>
        <taxon>Clostridia</taxon>
        <taxon>Peptostreptococcales</taxon>
        <taxon>Anaerovoracaceae</taxon>
        <taxon>Lentihominibacter</taxon>
    </lineage>
</organism>
<dbReference type="NCBIfam" id="TIGR00580">
    <property type="entry name" value="mfd"/>
    <property type="match status" value="1"/>
</dbReference>
<keyword evidence="4 13" id="KW-0227">DNA damage</keyword>
<evidence type="ECO:0000256" key="7">
    <source>
        <dbReference type="ARBA" id="ARBA00022840"/>
    </source>
</evidence>
<evidence type="ECO:0000256" key="12">
    <source>
        <dbReference type="ARBA" id="ARBA00070128"/>
    </source>
</evidence>
<dbReference type="FunFam" id="3.40.50.300:FF:000546">
    <property type="entry name" value="Transcription-repair-coupling factor"/>
    <property type="match status" value="1"/>
</dbReference>
<comment type="similarity">
    <text evidence="11 13">In the C-terminal section; belongs to the helicase family. RecG subfamily.</text>
</comment>
<dbReference type="InterPro" id="IPR003711">
    <property type="entry name" value="CarD-like/TRCF_RID"/>
</dbReference>
<dbReference type="Pfam" id="PF00271">
    <property type="entry name" value="Helicase_C"/>
    <property type="match status" value="1"/>
</dbReference>
<dbReference type="Proteomes" id="UP000644115">
    <property type="component" value="Unassembled WGS sequence"/>
</dbReference>
<comment type="caution">
    <text evidence="16">The sequence shown here is derived from an EMBL/GenBank/DDBJ whole genome shotgun (WGS) entry which is preliminary data.</text>
</comment>
<proteinExistence type="inferred from homology"/>
<evidence type="ECO:0000256" key="10">
    <source>
        <dbReference type="ARBA" id="ARBA00061104"/>
    </source>
</evidence>
<accession>A0A923SMC2</accession>
<dbReference type="SMART" id="SM00982">
    <property type="entry name" value="TRCF"/>
    <property type="match status" value="1"/>
</dbReference>
<dbReference type="SMART" id="SM00490">
    <property type="entry name" value="HELICc"/>
    <property type="match status" value="1"/>
</dbReference>
<dbReference type="InterPro" id="IPR004576">
    <property type="entry name" value="Mfd"/>
</dbReference>
<dbReference type="InterPro" id="IPR014001">
    <property type="entry name" value="Helicase_ATP-bd"/>
</dbReference>
<dbReference type="GO" id="GO:0005524">
    <property type="term" value="F:ATP binding"/>
    <property type="evidence" value="ECO:0007669"/>
    <property type="project" value="UniProtKB-UniRule"/>
</dbReference>
<dbReference type="Gene3D" id="2.40.10.170">
    <property type="match status" value="1"/>
</dbReference>
<dbReference type="PROSITE" id="PS51192">
    <property type="entry name" value="HELICASE_ATP_BIND_1"/>
    <property type="match status" value="1"/>
</dbReference>
<dbReference type="GO" id="GO:0000716">
    <property type="term" value="P:transcription-coupled nucleotide-excision repair, DNA damage recognition"/>
    <property type="evidence" value="ECO:0007669"/>
    <property type="project" value="UniProtKB-UniRule"/>
</dbReference>
<dbReference type="PANTHER" id="PTHR47964:SF1">
    <property type="entry name" value="ATP-DEPENDENT DNA HELICASE HOMOLOG RECG, CHLOROPLASTIC"/>
    <property type="match status" value="1"/>
</dbReference>
<dbReference type="AlphaFoldDB" id="A0A923SMC2"/>
<gene>
    <name evidence="13 16" type="primary">mfd</name>
    <name evidence="16" type="ORF">H8876_09275</name>
</gene>
<comment type="function">
    <text evidence="13">Couples transcription and DNA repair by recognizing RNA polymerase (RNAP) stalled at DNA lesions. Mediates ATP-dependent release of RNAP and its truncated transcript from the DNA, and recruitment of nucleotide excision repair machinery to the damaged site.</text>
</comment>
<evidence type="ECO:0000256" key="9">
    <source>
        <dbReference type="ARBA" id="ARBA00023204"/>
    </source>
</evidence>
<dbReference type="Gene3D" id="3.40.50.11180">
    <property type="match status" value="1"/>
</dbReference>
<evidence type="ECO:0000256" key="3">
    <source>
        <dbReference type="ARBA" id="ARBA00022741"/>
    </source>
</evidence>
<dbReference type="InterPro" id="IPR036101">
    <property type="entry name" value="CarD-like/TRCF_RID_sf"/>
</dbReference>
<evidence type="ECO:0000256" key="8">
    <source>
        <dbReference type="ARBA" id="ARBA00023125"/>
    </source>
</evidence>
<dbReference type="Gene3D" id="3.90.1150.50">
    <property type="entry name" value="Transcription-repair-coupling factor, D7 domain"/>
    <property type="match status" value="1"/>
</dbReference>
<dbReference type="GO" id="GO:0016787">
    <property type="term" value="F:hydrolase activity"/>
    <property type="evidence" value="ECO:0007669"/>
    <property type="project" value="UniProtKB-KW"/>
</dbReference>
<dbReference type="Gene3D" id="3.40.50.300">
    <property type="entry name" value="P-loop containing nucleotide triphosphate hydrolases"/>
    <property type="match status" value="2"/>
</dbReference>
<dbReference type="Gene3D" id="3.30.2060.10">
    <property type="entry name" value="Penicillin-binding protein 1b domain"/>
    <property type="match status" value="1"/>
</dbReference>
<keyword evidence="5 13" id="KW-0378">Hydrolase</keyword>
<dbReference type="InterPro" id="IPR005118">
    <property type="entry name" value="TRCF_C"/>
</dbReference>
<dbReference type="InterPro" id="IPR027417">
    <property type="entry name" value="P-loop_NTPase"/>
</dbReference>
<evidence type="ECO:0000256" key="5">
    <source>
        <dbReference type="ARBA" id="ARBA00022801"/>
    </source>
</evidence>
<dbReference type="GO" id="GO:0003678">
    <property type="term" value="F:DNA helicase activity"/>
    <property type="evidence" value="ECO:0007669"/>
    <property type="project" value="TreeGrafter"/>
</dbReference>
<dbReference type="PROSITE" id="PS51194">
    <property type="entry name" value="HELICASE_CTER"/>
    <property type="match status" value="1"/>
</dbReference>
<dbReference type="SUPFAM" id="SSF141259">
    <property type="entry name" value="CarD-like"/>
    <property type="match status" value="1"/>
</dbReference>
<keyword evidence="17" id="KW-1185">Reference proteome</keyword>
<evidence type="ECO:0000256" key="11">
    <source>
        <dbReference type="ARBA" id="ARBA00061399"/>
    </source>
</evidence>
<keyword evidence="8 13" id="KW-0238">DNA-binding</keyword>
<evidence type="ECO:0000256" key="6">
    <source>
        <dbReference type="ARBA" id="ARBA00022806"/>
    </source>
</evidence>
<evidence type="ECO:0000256" key="13">
    <source>
        <dbReference type="HAMAP-Rule" id="MF_00969"/>
    </source>
</evidence>
<dbReference type="GO" id="GO:0006355">
    <property type="term" value="P:regulation of DNA-templated transcription"/>
    <property type="evidence" value="ECO:0007669"/>
    <property type="project" value="UniProtKB-UniRule"/>
</dbReference>
<dbReference type="SMART" id="SM01058">
    <property type="entry name" value="CarD_TRCF"/>
    <property type="match status" value="1"/>
</dbReference>
<name>A0A923SMC2_9FIRM</name>
<keyword evidence="2 13" id="KW-0963">Cytoplasm</keyword>
<keyword evidence="3 13" id="KW-0547">Nucleotide-binding</keyword>
<dbReference type="Pfam" id="PF17757">
    <property type="entry name" value="UvrB_inter"/>
    <property type="match status" value="1"/>
</dbReference>
<dbReference type="InterPro" id="IPR011545">
    <property type="entry name" value="DEAD/DEAH_box_helicase_dom"/>
</dbReference>
<evidence type="ECO:0000256" key="4">
    <source>
        <dbReference type="ARBA" id="ARBA00022763"/>
    </source>
</evidence>
<dbReference type="InterPro" id="IPR041471">
    <property type="entry name" value="UvrB_inter"/>
</dbReference>
<dbReference type="GO" id="GO:0003684">
    <property type="term" value="F:damaged DNA binding"/>
    <property type="evidence" value="ECO:0007669"/>
    <property type="project" value="InterPro"/>
</dbReference>
<dbReference type="RefSeq" id="WP_249287509.1">
    <property type="nucleotide sequence ID" value="NZ_JACRWC010000109.1"/>
</dbReference>
<keyword evidence="7 13" id="KW-0067">ATP-binding</keyword>
<dbReference type="Pfam" id="PF00270">
    <property type="entry name" value="DEAD"/>
    <property type="match status" value="1"/>
</dbReference>
<dbReference type="CDD" id="cd17991">
    <property type="entry name" value="DEXHc_TRCF"/>
    <property type="match status" value="1"/>
</dbReference>
<dbReference type="SUPFAM" id="SSF143517">
    <property type="entry name" value="TRCF domain-like"/>
    <property type="match status" value="1"/>
</dbReference>
<dbReference type="SMART" id="SM00487">
    <property type="entry name" value="DEXDc"/>
    <property type="match status" value="1"/>
</dbReference>
<dbReference type="InterPro" id="IPR047112">
    <property type="entry name" value="RecG/Mfd"/>
</dbReference>
<evidence type="ECO:0000256" key="1">
    <source>
        <dbReference type="ARBA" id="ARBA00004496"/>
    </source>
</evidence>
<dbReference type="EC" id="3.6.4.-" evidence="13"/>
<dbReference type="InterPro" id="IPR037235">
    <property type="entry name" value="TRCF-like_C_D7"/>
</dbReference>
<dbReference type="PANTHER" id="PTHR47964">
    <property type="entry name" value="ATP-DEPENDENT DNA HELICASE HOMOLOG RECG, CHLOROPLASTIC"/>
    <property type="match status" value="1"/>
</dbReference>
<feature type="domain" description="Helicase ATP-binding" evidence="14">
    <location>
        <begin position="608"/>
        <end position="769"/>
    </location>
</feature>
<feature type="domain" description="Helicase C-terminal" evidence="15">
    <location>
        <begin position="785"/>
        <end position="944"/>
    </location>
</feature>
<dbReference type="Pfam" id="PF02559">
    <property type="entry name" value="CarD_TRCF_RID"/>
    <property type="match status" value="1"/>
</dbReference>
<comment type="subcellular location">
    <subcellularLocation>
        <location evidence="1 13">Cytoplasm</location>
    </subcellularLocation>
</comment>
<evidence type="ECO:0000259" key="15">
    <source>
        <dbReference type="PROSITE" id="PS51194"/>
    </source>
</evidence>